<accession>A0ABP7KUQ9</accession>
<evidence type="ECO:0000313" key="2">
    <source>
        <dbReference type="Proteomes" id="UP001500827"/>
    </source>
</evidence>
<sequence length="124" mass="13562">MRKLIVIAAVGVLSCTRPAQPAQDSFARELAGHVAEAPKTCINNYQSQNIRIIDSSTLAYGTGRTIYVNKLPGSCPGIRELNTLEVMAQGNQYCRGDRIRGIEPGAIIPGPWCVLGDWTPYRMK</sequence>
<proteinExistence type="predicted"/>
<name>A0ABP7KUQ9_9SPHN</name>
<dbReference type="PROSITE" id="PS51257">
    <property type="entry name" value="PROKAR_LIPOPROTEIN"/>
    <property type="match status" value="1"/>
</dbReference>
<protein>
    <submittedName>
        <fullName evidence="1">Uncharacterized protein</fullName>
    </submittedName>
</protein>
<dbReference type="RefSeq" id="WP_344697740.1">
    <property type="nucleotide sequence ID" value="NZ_BAABBM010000001.1"/>
</dbReference>
<dbReference type="EMBL" id="BAABBM010000001">
    <property type="protein sequence ID" value="GAA3885799.1"/>
    <property type="molecule type" value="Genomic_DNA"/>
</dbReference>
<reference evidence="2" key="1">
    <citation type="journal article" date="2019" name="Int. J. Syst. Evol. Microbiol.">
        <title>The Global Catalogue of Microorganisms (GCM) 10K type strain sequencing project: providing services to taxonomists for standard genome sequencing and annotation.</title>
        <authorList>
            <consortium name="The Broad Institute Genomics Platform"/>
            <consortium name="The Broad Institute Genome Sequencing Center for Infectious Disease"/>
            <person name="Wu L."/>
            <person name="Ma J."/>
        </authorList>
    </citation>
    <scope>NUCLEOTIDE SEQUENCE [LARGE SCALE GENOMIC DNA]</scope>
    <source>
        <strain evidence="2">JCM 17543</strain>
    </source>
</reference>
<keyword evidence="2" id="KW-1185">Reference proteome</keyword>
<comment type="caution">
    <text evidence="1">The sequence shown here is derived from an EMBL/GenBank/DDBJ whole genome shotgun (WGS) entry which is preliminary data.</text>
</comment>
<dbReference type="Proteomes" id="UP001500827">
    <property type="component" value="Unassembled WGS sequence"/>
</dbReference>
<organism evidence="1 2">
    <name type="scientific">Sphingomonas limnosediminicola</name>
    <dbReference type="NCBI Taxonomy" id="940133"/>
    <lineage>
        <taxon>Bacteria</taxon>
        <taxon>Pseudomonadati</taxon>
        <taxon>Pseudomonadota</taxon>
        <taxon>Alphaproteobacteria</taxon>
        <taxon>Sphingomonadales</taxon>
        <taxon>Sphingomonadaceae</taxon>
        <taxon>Sphingomonas</taxon>
    </lineage>
</organism>
<gene>
    <name evidence="1" type="ORF">GCM10022276_01040</name>
</gene>
<evidence type="ECO:0000313" key="1">
    <source>
        <dbReference type="EMBL" id="GAA3885799.1"/>
    </source>
</evidence>